<evidence type="ECO:0000259" key="1">
    <source>
        <dbReference type="PROSITE" id="PS50943"/>
    </source>
</evidence>
<sequence length="138" mass="14766">MTYVQAAHLNPYQNLTVAPIEKMAIFRAALQHSLSLCSAIAFSAGNSNGPRVYSISIPREILMTISVTHLYSSDQTDAPFAEKIAAARHTAGYTIEQLAITCGLTVQEIAALEDGSDSNPSHIQRVAAALQIPLSNIV</sequence>
<name>A0A7W6C614_9HYPH</name>
<gene>
    <name evidence="2" type="ORF">GGQ73_001379</name>
</gene>
<dbReference type="AlphaFoldDB" id="A0A7W6C614"/>
<keyword evidence="2" id="KW-0238">DNA-binding</keyword>
<keyword evidence="3" id="KW-1185">Reference proteome</keyword>
<protein>
    <submittedName>
        <fullName evidence="2">DNA-binding XRE family transcriptional regulator</fullName>
    </submittedName>
</protein>
<evidence type="ECO:0000313" key="3">
    <source>
        <dbReference type="Proteomes" id="UP000565286"/>
    </source>
</evidence>
<dbReference type="SMART" id="SM00530">
    <property type="entry name" value="HTH_XRE"/>
    <property type="match status" value="1"/>
</dbReference>
<feature type="domain" description="HTH cro/C1-type" evidence="1">
    <location>
        <begin position="84"/>
        <end position="137"/>
    </location>
</feature>
<proteinExistence type="predicted"/>
<dbReference type="PROSITE" id="PS50943">
    <property type="entry name" value="HTH_CROC1"/>
    <property type="match status" value="1"/>
</dbReference>
<dbReference type="Proteomes" id="UP000565286">
    <property type="component" value="Unassembled WGS sequence"/>
</dbReference>
<dbReference type="GO" id="GO:0003677">
    <property type="term" value="F:DNA binding"/>
    <property type="evidence" value="ECO:0007669"/>
    <property type="project" value="UniProtKB-KW"/>
</dbReference>
<accession>A0A7W6C614</accession>
<dbReference type="Gene3D" id="1.10.260.40">
    <property type="entry name" value="lambda repressor-like DNA-binding domains"/>
    <property type="match status" value="1"/>
</dbReference>
<evidence type="ECO:0000313" key="2">
    <source>
        <dbReference type="EMBL" id="MBB3945446.1"/>
    </source>
</evidence>
<dbReference type="EMBL" id="JACIDV010000003">
    <property type="protein sequence ID" value="MBB3945446.1"/>
    <property type="molecule type" value="Genomic_DNA"/>
</dbReference>
<reference evidence="2 3" key="1">
    <citation type="submission" date="2020-08" db="EMBL/GenBank/DDBJ databases">
        <title>Genomic Encyclopedia of Type Strains, Phase IV (KMG-IV): sequencing the most valuable type-strain genomes for metagenomic binning, comparative biology and taxonomic classification.</title>
        <authorList>
            <person name="Goeker M."/>
        </authorList>
    </citation>
    <scope>NUCLEOTIDE SEQUENCE [LARGE SCALE GENOMIC DNA]</scope>
    <source>
        <strain evidence="2 3">DSM 26438</strain>
    </source>
</reference>
<comment type="caution">
    <text evidence="2">The sequence shown here is derived from an EMBL/GenBank/DDBJ whole genome shotgun (WGS) entry which is preliminary data.</text>
</comment>
<dbReference type="SUPFAM" id="SSF47413">
    <property type="entry name" value="lambda repressor-like DNA-binding domains"/>
    <property type="match status" value="1"/>
</dbReference>
<organism evidence="2 3">
    <name type="scientific">Rhizobium skierniewicense</name>
    <dbReference type="NCBI Taxonomy" id="984260"/>
    <lineage>
        <taxon>Bacteria</taxon>
        <taxon>Pseudomonadati</taxon>
        <taxon>Pseudomonadota</taxon>
        <taxon>Alphaproteobacteria</taxon>
        <taxon>Hyphomicrobiales</taxon>
        <taxon>Rhizobiaceae</taxon>
        <taxon>Rhizobium/Agrobacterium group</taxon>
        <taxon>Rhizobium</taxon>
    </lineage>
</organism>
<dbReference type="InterPro" id="IPR001387">
    <property type="entry name" value="Cro/C1-type_HTH"/>
</dbReference>
<dbReference type="InterPro" id="IPR010982">
    <property type="entry name" value="Lambda_DNA-bd_dom_sf"/>
</dbReference>
<dbReference type="RefSeq" id="WP_234900425.1">
    <property type="nucleotide sequence ID" value="NZ_JAAMCM010000019.1"/>
</dbReference>